<keyword evidence="1" id="KW-0812">Transmembrane</keyword>
<keyword evidence="1" id="KW-1133">Transmembrane helix</keyword>
<dbReference type="EMBL" id="UINC01190573">
    <property type="protein sequence ID" value="SVE04797.1"/>
    <property type="molecule type" value="Genomic_DNA"/>
</dbReference>
<gene>
    <name evidence="2" type="ORF">METZ01_LOCUS457651</name>
</gene>
<protein>
    <submittedName>
        <fullName evidence="2">Uncharacterized protein</fullName>
    </submittedName>
</protein>
<feature type="transmembrane region" description="Helical" evidence="1">
    <location>
        <begin position="30"/>
        <end position="49"/>
    </location>
</feature>
<evidence type="ECO:0000256" key="1">
    <source>
        <dbReference type="SAM" id="Phobius"/>
    </source>
</evidence>
<accession>A0A383AAF6</accession>
<evidence type="ECO:0000313" key="2">
    <source>
        <dbReference type="EMBL" id="SVE04797.1"/>
    </source>
</evidence>
<sequence>MAELHISRDDLEGAVRGAIAERVGDHRTPLITVAILVGLGVVAVAYHLGRRMGRLRSAIVEVRRL</sequence>
<name>A0A383AAF6_9ZZZZ</name>
<dbReference type="AlphaFoldDB" id="A0A383AAF6"/>
<organism evidence="2">
    <name type="scientific">marine metagenome</name>
    <dbReference type="NCBI Taxonomy" id="408172"/>
    <lineage>
        <taxon>unclassified sequences</taxon>
        <taxon>metagenomes</taxon>
        <taxon>ecological metagenomes</taxon>
    </lineage>
</organism>
<proteinExistence type="predicted"/>
<keyword evidence="1" id="KW-0472">Membrane</keyword>
<reference evidence="2" key="1">
    <citation type="submission" date="2018-05" db="EMBL/GenBank/DDBJ databases">
        <authorList>
            <person name="Lanie J.A."/>
            <person name="Ng W.-L."/>
            <person name="Kazmierczak K.M."/>
            <person name="Andrzejewski T.M."/>
            <person name="Davidsen T.M."/>
            <person name="Wayne K.J."/>
            <person name="Tettelin H."/>
            <person name="Glass J.I."/>
            <person name="Rusch D."/>
            <person name="Podicherti R."/>
            <person name="Tsui H.-C.T."/>
            <person name="Winkler M.E."/>
        </authorList>
    </citation>
    <scope>NUCLEOTIDE SEQUENCE</scope>
</reference>